<gene>
    <name evidence="7" type="ORF">SAMN02746066_00156</name>
</gene>
<dbReference type="GO" id="GO:0005886">
    <property type="term" value="C:plasma membrane"/>
    <property type="evidence" value="ECO:0007669"/>
    <property type="project" value="TreeGrafter"/>
</dbReference>
<evidence type="ECO:0000313" key="7">
    <source>
        <dbReference type="EMBL" id="SHL94531.1"/>
    </source>
</evidence>
<keyword evidence="5 6" id="KW-0472">Membrane</keyword>
<dbReference type="AlphaFoldDB" id="A0A1M7ES00"/>
<evidence type="ECO:0000313" key="8">
    <source>
        <dbReference type="Proteomes" id="UP000184038"/>
    </source>
</evidence>
<proteinExistence type="predicted"/>
<feature type="transmembrane region" description="Helical" evidence="6">
    <location>
        <begin position="339"/>
        <end position="362"/>
    </location>
</feature>
<evidence type="ECO:0000256" key="2">
    <source>
        <dbReference type="ARBA" id="ARBA00022692"/>
    </source>
</evidence>
<dbReference type="GO" id="GO:0051301">
    <property type="term" value="P:cell division"/>
    <property type="evidence" value="ECO:0007669"/>
    <property type="project" value="UniProtKB-KW"/>
</dbReference>
<dbReference type="EMBL" id="FRCP01000005">
    <property type="protein sequence ID" value="SHL94531.1"/>
    <property type="molecule type" value="Genomic_DNA"/>
</dbReference>
<dbReference type="RefSeq" id="WP_073281756.1">
    <property type="nucleotide sequence ID" value="NZ_FRCP01000005.1"/>
</dbReference>
<organism evidence="7 8">
    <name type="scientific">Anaerosporobacter mobilis DSM 15930</name>
    <dbReference type="NCBI Taxonomy" id="1120996"/>
    <lineage>
        <taxon>Bacteria</taxon>
        <taxon>Bacillati</taxon>
        <taxon>Bacillota</taxon>
        <taxon>Clostridia</taxon>
        <taxon>Lachnospirales</taxon>
        <taxon>Lachnospiraceae</taxon>
        <taxon>Anaerosporobacter</taxon>
    </lineage>
</organism>
<evidence type="ECO:0000256" key="1">
    <source>
        <dbReference type="ARBA" id="ARBA00004141"/>
    </source>
</evidence>
<dbReference type="GO" id="GO:0008360">
    <property type="term" value="P:regulation of cell shape"/>
    <property type="evidence" value="ECO:0007669"/>
    <property type="project" value="UniProtKB-KW"/>
</dbReference>
<feature type="transmembrane region" description="Helical" evidence="6">
    <location>
        <begin position="95"/>
        <end position="116"/>
    </location>
</feature>
<feature type="transmembrane region" description="Helical" evidence="6">
    <location>
        <begin position="12"/>
        <end position="28"/>
    </location>
</feature>
<keyword evidence="3" id="KW-0133">Cell shape</keyword>
<accession>A0A1M7ES00</accession>
<evidence type="ECO:0000256" key="6">
    <source>
        <dbReference type="SAM" id="Phobius"/>
    </source>
</evidence>
<evidence type="ECO:0000256" key="5">
    <source>
        <dbReference type="ARBA" id="ARBA00023136"/>
    </source>
</evidence>
<dbReference type="OrthoDB" id="9812661at2"/>
<dbReference type="STRING" id="1120996.SAMN02746066_00156"/>
<dbReference type="Proteomes" id="UP000184038">
    <property type="component" value="Unassembled WGS sequence"/>
</dbReference>
<name>A0A1M7ES00_9FIRM</name>
<feature type="transmembrane region" description="Helical" evidence="6">
    <location>
        <begin position="66"/>
        <end position="88"/>
    </location>
</feature>
<dbReference type="PANTHER" id="PTHR30474:SF3">
    <property type="entry name" value="PEPTIDOGLYCAN GLYCOSYLTRANSFERASE RODA"/>
    <property type="match status" value="1"/>
</dbReference>
<sequence>MENLVIELARYLIIILLAIYTLYCFTVFRSSDKRRQSSTFNKQIGLLYTIHFICYLVLFLETKDTQIVILYMFEIAFFAIVLSIYKVVYRNLSRLILNNMLMLLMFSFVMLTRLSFSLAVKQFIIASISIAICVVVPFIIDKAKKLENLGILYAIVGIGLLLVVLVFGRTQYGATNWLYIGGIGFQPSEFVKILYVFFIASLLSKANNFKQIIIVSVLAGAHVILLVLEKDLGGALIFFITYLMMIYVASHNPVYLVSGLIGGSAAAFVAYKLFSHVRVRVLAWKDPWSHIDREGYQITQSLFAIGTGGWFGLGLGKGLPSSIPVVESDFVFSAISEEFGGIVAFCIVLICLSCFIMFINIAMKMKRTFYKLTALGLSIVYGFQLFLTIGGVTKFIPSTGVTLPLISYGGSSVLSTIIIFCIIQGLYVRNK</sequence>
<feature type="transmembrane region" description="Helical" evidence="6">
    <location>
        <begin position="178"/>
        <end position="203"/>
    </location>
</feature>
<evidence type="ECO:0000256" key="3">
    <source>
        <dbReference type="ARBA" id="ARBA00022960"/>
    </source>
</evidence>
<comment type="subcellular location">
    <subcellularLocation>
        <location evidence="1">Membrane</location>
        <topology evidence="1">Multi-pass membrane protein</topology>
    </subcellularLocation>
</comment>
<dbReference type="GO" id="GO:0015648">
    <property type="term" value="F:lipid-linked peptidoglycan transporter activity"/>
    <property type="evidence" value="ECO:0007669"/>
    <property type="project" value="TreeGrafter"/>
</dbReference>
<feature type="transmembrane region" description="Helical" evidence="6">
    <location>
        <begin position="40"/>
        <end position="60"/>
    </location>
</feature>
<feature type="transmembrane region" description="Helical" evidence="6">
    <location>
        <begin position="295"/>
        <end position="319"/>
    </location>
</feature>
<protein>
    <submittedName>
        <fullName evidence="7">Cell division protein FtsW, lipid II flippase</fullName>
    </submittedName>
</protein>
<keyword evidence="8" id="KW-1185">Reference proteome</keyword>
<feature type="transmembrane region" description="Helical" evidence="6">
    <location>
        <begin position="405"/>
        <end position="428"/>
    </location>
</feature>
<feature type="transmembrane region" description="Helical" evidence="6">
    <location>
        <begin position="215"/>
        <end position="248"/>
    </location>
</feature>
<feature type="transmembrane region" description="Helical" evidence="6">
    <location>
        <begin position="374"/>
        <end position="393"/>
    </location>
</feature>
<keyword evidence="2 6" id="KW-0812">Transmembrane</keyword>
<dbReference type="Pfam" id="PF01098">
    <property type="entry name" value="FTSW_RODA_SPOVE"/>
    <property type="match status" value="1"/>
</dbReference>
<dbReference type="InterPro" id="IPR001182">
    <property type="entry name" value="FtsW/RodA"/>
</dbReference>
<evidence type="ECO:0000256" key="4">
    <source>
        <dbReference type="ARBA" id="ARBA00022989"/>
    </source>
</evidence>
<reference evidence="7 8" key="1">
    <citation type="submission" date="2016-11" db="EMBL/GenBank/DDBJ databases">
        <authorList>
            <person name="Jaros S."/>
            <person name="Januszkiewicz K."/>
            <person name="Wedrychowicz H."/>
        </authorList>
    </citation>
    <scope>NUCLEOTIDE SEQUENCE [LARGE SCALE GENOMIC DNA]</scope>
    <source>
        <strain evidence="7 8">DSM 15930</strain>
    </source>
</reference>
<keyword evidence="4 6" id="KW-1133">Transmembrane helix</keyword>
<keyword evidence="7" id="KW-0131">Cell cycle</keyword>
<keyword evidence="7" id="KW-0132">Cell division</keyword>
<dbReference type="GO" id="GO:0032153">
    <property type="term" value="C:cell division site"/>
    <property type="evidence" value="ECO:0007669"/>
    <property type="project" value="TreeGrafter"/>
</dbReference>
<feature type="transmembrane region" description="Helical" evidence="6">
    <location>
        <begin position="254"/>
        <end position="274"/>
    </location>
</feature>
<dbReference type="PANTHER" id="PTHR30474">
    <property type="entry name" value="CELL CYCLE PROTEIN"/>
    <property type="match status" value="1"/>
</dbReference>
<feature type="transmembrane region" description="Helical" evidence="6">
    <location>
        <begin position="122"/>
        <end position="140"/>
    </location>
</feature>
<feature type="transmembrane region" description="Helical" evidence="6">
    <location>
        <begin position="152"/>
        <end position="172"/>
    </location>
</feature>